<dbReference type="PANTHER" id="PTHR33021">
    <property type="entry name" value="BLUE COPPER PROTEIN"/>
    <property type="match status" value="1"/>
</dbReference>
<reference evidence="4" key="1">
    <citation type="submission" date="2025-08" db="UniProtKB">
        <authorList>
            <consortium name="RefSeq"/>
        </authorList>
    </citation>
    <scope>IDENTIFICATION</scope>
    <source>
        <tissue evidence="4">Leaf</tissue>
    </source>
</reference>
<evidence type="ECO:0000313" key="3">
    <source>
        <dbReference type="Proteomes" id="UP000827889"/>
    </source>
</evidence>
<feature type="domain" description="Phytocyanin" evidence="2">
    <location>
        <begin position="17"/>
        <end position="122"/>
    </location>
</feature>
<evidence type="ECO:0000313" key="4">
    <source>
        <dbReference type="RefSeq" id="XP_048134013.1"/>
    </source>
</evidence>
<keyword evidence="3" id="KW-1185">Reference proteome</keyword>
<dbReference type="Pfam" id="PF02298">
    <property type="entry name" value="Cu_bind_like"/>
    <property type="match status" value="1"/>
</dbReference>
<organism evidence="3 4">
    <name type="scientific">Rhodamnia argentea</name>
    <dbReference type="NCBI Taxonomy" id="178133"/>
    <lineage>
        <taxon>Eukaryota</taxon>
        <taxon>Viridiplantae</taxon>
        <taxon>Streptophyta</taxon>
        <taxon>Embryophyta</taxon>
        <taxon>Tracheophyta</taxon>
        <taxon>Spermatophyta</taxon>
        <taxon>Magnoliopsida</taxon>
        <taxon>eudicotyledons</taxon>
        <taxon>Gunneridae</taxon>
        <taxon>Pentapetalae</taxon>
        <taxon>rosids</taxon>
        <taxon>malvids</taxon>
        <taxon>Myrtales</taxon>
        <taxon>Myrtaceae</taxon>
        <taxon>Myrtoideae</taxon>
        <taxon>Myrteae</taxon>
        <taxon>Australasian group</taxon>
        <taxon>Rhodamnia</taxon>
    </lineage>
</organism>
<dbReference type="RefSeq" id="XP_048134013.1">
    <property type="nucleotide sequence ID" value="XM_048278056.1"/>
</dbReference>
<proteinExistence type="predicted"/>
<feature type="signal peptide" evidence="1">
    <location>
        <begin position="1"/>
        <end position="15"/>
    </location>
</feature>
<sequence>MTLALVVLAFTECEAVTYYTVGDGRGWTTPPNITAGFYDDSAANKSIEAGNVLRFEFNGTHSFAAVSKKEYDNCAKVSPIYKASTGWSGGYKLSRGAGMYFFICTIDSHCEAGQKMAVNVTATTSASFATWSPPSTLGALSTAVCAFTLFLRGH</sequence>
<dbReference type="PANTHER" id="PTHR33021:SF522">
    <property type="entry name" value="PHYTOCYANIN DOMAIN-CONTAINING PROTEIN"/>
    <property type="match status" value="1"/>
</dbReference>
<dbReference type="Proteomes" id="UP000827889">
    <property type="component" value="Chromosome 4"/>
</dbReference>
<evidence type="ECO:0000256" key="1">
    <source>
        <dbReference type="SAM" id="SignalP"/>
    </source>
</evidence>
<accession>A0ABM3HBQ6</accession>
<dbReference type="InterPro" id="IPR008972">
    <property type="entry name" value="Cupredoxin"/>
</dbReference>
<gene>
    <name evidence="4" type="primary">LOC115757376</name>
</gene>
<dbReference type="InterPro" id="IPR039391">
    <property type="entry name" value="Phytocyanin-like"/>
</dbReference>
<protein>
    <submittedName>
        <fullName evidence="4">Stellacyanin-like</fullName>
    </submittedName>
</protein>
<name>A0ABM3HBQ6_9MYRT</name>
<dbReference type="InterPro" id="IPR003245">
    <property type="entry name" value="Phytocyanin_dom"/>
</dbReference>
<dbReference type="Gene3D" id="2.60.40.420">
    <property type="entry name" value="Cupredoxins - blue copper proteins"/>
    <property type="match status" value="1"/>
</dbReference>
<dbReference type="SUPFAM" id="SSF49503">
    <property type="entry name" value="Cupredoxins"/>
    <property type="match status" value="1"/>
</dbReference>
<keyword evidence="1" id="KW-0732">Signal</keyword>
<dbReference type="GeneID" id="115757376"/>
<feature type="chain" id="PRO_5046647265" evidence="1">
    <location>
        <begin position="16"/>
        <end position="154"/>
    </location>
</feature>
<evidence type="ECO:0000259" key="2">
    <source>
        <dbReference type="PROSITE" id="PS51485"/>
    </source>
</evidence>
<dbReference type="PROSITE" id="PS51485">
    <property type="entry name" value="PHYTOCYANIN"/>
    <property type="match status" value="1"/>
</dbReference>